<dbReference type="GO" id="GO:0004523">
    <property type="term" value="F:RNA-DNA hybrid ribonuclease activity"/>
    <property type="evidence" value="ECO:0007669"/>
    <property type="project" value="InterPro"/>
</dbReference>
<proteinExistence type="predicted"/>
<dbReference type="AlphaFoldDB" id="A0A2I0BAW4"/>
<dbReference type="Pfam" id="PF13966">
    <property type="entry name" value="zf-RVT"/>
    <property type="match status" value="1"/>
</dbReference>
<dbReference type="InterPro" id="IPR026960">
    <property type="entry name" value="RVT-Znf"/>
</dbReference>
<evidence type="ECO:0000313" key="3">
    <source>
        <dbReference type="EMBL" id="PKA64911.1"/>
    </source>
</evidence>
<feature type="domain" description="Reverse transcriptase zinc-binding" evidence="2">
    <location>
        <begin position="200"/>
        <end position="270"/>
    </location>
</feature>
<dbReference type="GO" id="GO:0003676">
    <property type="term" value="F:nucleic acid binding"/>
    <property type="evidence" value="ECO:0007669"/>
    <property type="project" value="InterPro"/>
</dbReference>
<evidence type="ECO:0000259" key="1">
    <source>
        <dbReference type="Pfam" id="PF13456"/>
    </source>
</evidence>
<dbReference type="InterPro" id="IPR053151">
    <property type="entry name" value="RNase_H-like"/>
</dbReference>
<dbReference type="InterPro" id="IPR044730">
    <property type="entry name" value="RNase_H-like_dom_plant"/>
</dbReference>
<keyword evidence="4" id="KW-1185">Reference proteome</keyword>
<keyword evidence="3" id="KW-0378">Hydrolase</keyword>
<dbReference type="Gene3D" id="3.30.420.10">
    <property type="entry name" value="Ribonuclease H-like superfamily/Ribonuclease H"/>
    <property type="match status" value="1"/>
</dbReference>
<name>A0A2I0BAW4_9ASPA</name>
<protein>
    <submittedName>
        <fullName evidence="3">Ribonuclease H protein</fullName>
        <ecNumber evidence="3">3.1.13.-</ecNumber>
    </submittedName>
</protein>
<accession>A0A2I0BAW4</accession>
<dbReference type="EMBL" id="KZ451899">
    <property type="protein sequence ID" value="PKA64911.1"/>
    <property type="molecule type" value="Genomic_DNA"/>
</dbReference>
<dbReference type="OrthoDB" id="930973at2759"/>
<evidence type="ECO:0000313" key="4">
    <source>
        <dbReference type="Proteomes" id="UP000236161"/>
    </source>
</evidence>
<sequence>MIRTFLWNGHINSHSLHYVNWETIAAPKCLGGLGIHRFHLWHKVLIAKFSAQVLSNQSSLWVSCFQAKYGGRQPQFSIRRGDSCIWKLLCVAGELVQQHTKWQIGSGLHCSVLFDPWITATPISKWPTYVNVLAEIPSQVADFLHTDGAWDIHKLLQCFNSWLVKRILSMPRCNVSSNVLVWQLSESTVMPNCKVYNSFFSTHTFNGSWIWKVKTQPRFYTFLWRLFYEAIPTFSWLASRGISPSVNCLWGCNETEDIDHVFCRCSFAIDVYGYLHELLVQPIQGLPTIAITPPPTMQDFLKLLGSSQAQLRHSMLPKYYAAAFYLIWQARNNKLHAQSYANPRCIAAQVYYMESVNFNFNQLENWDLTSLLGSRNSSSSWDPPPPNWLKINFDGAVRPNGEAAAGAIIRDCQGQFIQAFGCSLSTYAVDVAELYGAFLAIQLTKPWIGKLHGLWLEGDSETIITLLNTALRHKDMQGSSSTSAIIALLLSFPSVGISHVYRQANQAAHYITSASFTHDVFWDRDMSLPFDFSAILLQDCSFCT</sequence>
<dbReference type="InterPro" id="IPR002156">
    <property type="entry name" value="RNaseH_domain"/>
</dbReference>
<organism evidence="3 4">
    <name type="scientific">Apostasia shenzhenica</name>
    <dbReference type="NCBI Taxonomy" id="1088818"/>
    <lineage>
        <taxon>Eukaryota</taxon>
        <taxon>Viridiplantae</taxon>
        <taxon>Streptophyta</taxon>
        <taxon>Embryophyta</taxon>
        <taxon>Tracheophyta</taxon>
        <taxon>Spermatophyta</taxon>
        <taxon>Magnoliopsida</taxon>
        <taxon>Liliopsida</taxon>
        <taxon>Asparagales</taxon>
        <taxon>Orchidaceae</taxon>
        <taxon>Apostasioideae</taxon>
        <taxon>Apostasia</taxon>
    </lineage>
</organism>
<dbReference type="Pfam" id="PF13456">
    <property type="entry name" value="RVT_3"/>
    <property type="match status" value="1"/>
</dbReference>
<dbReference type="PANTHER" id="PTHR47723:SF19">
    <property type="entry name" value="POLYNUCLEOTIDYL TRANSFERASE, RIBONUCLEASE H-LIKE SUPERFAMILY PROTEIN"/>
    <property type="match status" value="1"/>
</dbReference>
<dbReference type="InterPro" id="IPR012337">
    <property type="entry name" value="RNaseH-like_sf"/>
</dbReference>
<dbReference type="SUPFAM" id="SSF53098">
    <property type="entry name" value="Ribonuclease H-like"/>
    <property type="match status" value="1"/>
</dbReference>
<dbReference type="EC" id="3.1.13.-" evidence="3"/>
<dbReference type="InterPro" id="IPR036397">
    <property type="entry name" value="RNaseH_sf"/>
</dbReference>
<reference evidence="3 4" key="1">
    <citation type="journal article" date="2017" name="Nature">
        <title>The Apostasia genome and the evolution of orchids.</title>
        <authorList>
            <person name="Zhang G.Q."/>
            <person name="Liu K.W."/>
            <person name="Li Z."/>
            <person name="Lohaus R."/>
            <person name="Hsiao Y.Y."/>
            <person name="Niu S.C."/>
            <person name="Wang J.Y."/>
            <person name="Lin Y.C."/>
            <person name="Xu Q."/>
            <person name="Chen L.J."/>
            <person name="Yoshida K."/>
            <person name="Fujiwara S."/>
            <person name="Wang Z.W."/>
            <person name="Zhang Y.Q."/>
            <person name="Mitsuda N."/>
            <person name="Wang M."/>
            <person name="Liu G.H."/>
            <person name="Pecoraro L."/>
            <person name="Huang H.X."/>
            <person name="Xiao X.J."/>
            <person name="Lin M."/>
            <person name="Wu X.Y."/>
            <person name="Wu W.L."/>
            <person name="Chen Y.Y."/>
            <person name="Chang S.B."/>
            <person name="Sakamoto S."/>
            <person name="Ohme-Takagi M."/>
            <person name="Yagi M."/>
            <person name="Zeng S.J."/>
            <person name="Shen C.Y."/>
            <person name="Yeh C.M."/>
            <person name="Luo Y.B."/>
            <person name="Tsai W.C."/>
            <person name="Van de Peer Y."/>
            <person name="Liu Z.J."/>
        </authorList>
    </citation>
    <scope>NUCLEOTIDE SEQUENCE [LARGE SCALE GENOMIC DNA]</scope>
    <source>
        <strain evidence="4">cv. Shenzhen</strain>
        <tissue evidence="3">Stem</tissue>
    </source>
</reference>
<evidence type="ECO:0000259" key="2">
    <source>
        <dbReference type="Pfam" id="PF13966"/>
    </source>
</evidence>
<dbReference type="Proteomes" id="UP000236161">
    <property type="component" value="Unassembled WGS sequence"/>
</dbReference>
<dbReference type="PANTHER" id="PTHR47723">
    <property type="entry name" value="OS05G0353850 PROTEIN"/>
    <property type="match status" value="1"/>
</dbReference>
<gene>
    <name evidence="3" type="ORF">AXF42_Ash011513</name>
</gene>
<dbReference type="CDD" id="cd06222">
    <property type="entry name" value="RNase_H_like"/>
    <property type="match status" value="1"/>
</dbReference>
<feature type="domain" description="RNase H type-1" evidence="1">
    <location>
        <begin position="392"/>
        <end position="511"/>
    </location>
</feature>
<dbReference type="STRING" id="1088818.A0A2I0BAW4"/>